<accession>A0AAW1XD04</accession>
<protein>
    <recommendedName>
        <fullName evidence="3">RING-type E3 ubiquitin transferase</fullName>
        <ecNumber evidence="3">2.3.2.27</ecNumber>
    </recommendedName>
</protein>
<dbReference type="GO" id="GO:0005634">
    <property type="term" value="C:nucleus"/>
    <property type="evidence" value="ECO:0007669"/>
    <property type="project" value="UniProtKB-SubCell"/>
</dbReference>
<dbReference type="InterPro" id="IPR015947">
    <property type="entry name" value="PUA-like_sf"/>
</dbReference>
<evidence type="ECO:0000256" key="3">
    <source>
        <dbReference type="ARBA" id="ARBA00012483"/>
    </source>
</evidence>
<evidence type="ECO:0000259" key="15">
    <source>
        <dbReference type="PROSITE" id="PS50016"/>
    </source>
</evidence>
<dbReference type="InterPro" id="IPR019787">
    <property type="entry name" value="Znf_PHD-finger"/>
</dbReference>
<dbReference type="InterPro" id="IPR013083">
    <property type="entry name" value="Znf_RING/FYVE/PHD"/>
</dbReference>
<dbReference type="GO" id="GO:0016567">
    <property type="term" value="P:protein ubiquitination"/>
    <property type="evidence" value="ECO:0007669"/>
    <property type="project" value="UniProtKB-ARBA"/>
</dbReference>
<dbReference type="EC" id="2.3.2.27" evidence="3"/>
<dbReference type="AlphaFoldDB" id="A0AAW1XD04"/>
<dbReference type="PROSITE" id="PS00518">
    <property type="entry name" value="ZF_RING_1"/>
    <property type="match status" value="1"/>
</dbReference>
<evidence type="ECO:0000256" key="4">
    <source>
        <dbReference type="ARBA" id="ARBA00022679"/>
    </source>
</evidence>
<dbReference type="Pfam" id="PF02182">
    <property type="entry name" value="SAD_SRA"/>
    <property type="match status" value="1"/>
</dbReference>
<dbReference type="CDD" id="cd23138">
    <property type="entry name" value="RING-HC_ORTHRUS_rpt1"/>
    <property type="match status" value="1"/>
</dbReference>
<evidence type="ECO:0000256" key="10">
    <source>
        <dbReference type="ARBA" id="ARBA00023125"/>
    </source>
</evidence>
<dbReference type="SUPFAM" id="SSF88697">
    <property type="entry name" value="PUA domain-like"/>
    <property type="match status" value="1"/>
</dbReference>
<dbReference type="Pfam" id="PF13445">
    <property type="entry name" value="zf-RING_UBOX"/>
    <property type="match status" value="1"/>
</dbReference>
<evidence type="ECO:0000256" key="1">
    <source>
        <dbReference type="ARBA" id="ARBA00000900"/>
    </source>
</evidence>
<dbReference type="EMBL" id="JBEDUW010000004">
    <property type="protein sequence ID" value="KAK9934255.1"/>
    <property type="molecule type" value="Genomic_DNA"/>
</dbReference>
<feature type="region of interest" description="Disordered" evidence="14">
    <location>
        <begin position="599"/>
        <end position="666"/>
    </location>
</feature>
<evidence type="ECO:0000256" key="2">
    <source>
        <dbReference type="ARBA" id="ARBA00004906"/>
    </source>
</evidence>
<dbReference type="InterPro" id="IPR017907">
    <property type="entry name" value="Znf_RING_CS"/>
</dbReference>
<dbReference type="SMART" id="SM00466">
    <property type="entry name" value="SRA"/>
    <property type="match status" value="1"/>
</dbReference>
<dbReference type="InterPro" id="IPR003105">
    <property type="entry name" value="SRA_YDG"/>
</dbReference>
<feature type="compositionally biased region" description="Basic and acidic residues" evidence="14">
    <location>
        <begin position="99"/>
        <end position="110"/>
    </location>
</feature>
<evidence type="ECO:0000313" key="18">
    <source>
        <dbReference type="EMBL" id="KAK9934255.1"/>
    </source>
</evidence>
<dbReference type="PANTHER" id="PTHR14140:SF27">
    <property type="entry name" value="OS04G0289800 PROTEIN"/>
    <property type="match status" value="1"/>
</dbReference>
<dbReference type="PROSITE" id="PS50016">
    <property type="entry name" value="ZF_PHD_2"/>
    <property type="match status" value="1"/>
</dbReference>
<dbReference type="Pfam" id="PF13920">
    <property type="entry name" value="zf-C3HC4_3"/>
    <property type="match status" value="1"/>
</dbReference>
<evidence type="ECO:0000256" key="13">
    <source>
        <dbReference type="PROSITE-ProRule" id="PRU00358"/>
    </source>
</evidence>
<comment type="pathway">
    <text evidence="2">Protein modification; protein ubiquitination.</text>
</comment>
<evidence type="ECO:0000256" key="7">
    <source>
        <dbReference type="ARBA" id="ARBA00022786"/>
    </source>
</evidence>
<comment type="caution">
    <text evidence="18">The sequence shown here is derived from an EMBL/GenBank/DDBJ whole genome shotgun (WGS) entry which is preliminary data.</text>
</comment>
<name>A0AAW1XD04_RUBAR</name>
<evidence type="ECO:0000256" key="11">
    <source>
        <dbReference type="ARBA" id="ARBA00023242"/>
    </source>
</evidence>
<dbReference type="Pfam" id="PF00628">
    <property type="entry name" value="PHD"/>
    <property type="match status" value="1"/>
</dbReference>
<dbReference type="FunFam" id="2.30.280.10:FF:000002">
    <property type="entry name" value="E3 ubiquitin-protein ligase ORTHRUS 2"/>
    <property type="match status" value="1"/>
</dbReference>
<dbReference type="GO" id="GO:0003677">
    <property type="term" value="F:DNA binding"/>
    <property type="evidence" value="ECO:0007669"/>
    <property type="project" value="UniProtKB-KW"/>
</dbReference>
<dbReference type="GO" id="GO:0044027">
    <property type="term" value="P:negative regulation of gene expression via chromosomal CpG island methylation"/>
    <property type="evidence" value="ECO:0007669"/>
    <property type="project" value="TreeGrafter"/>
</dbReference>
<reference evidence="18 19" key="1">
    <citation type="journal article" date="2023" name="G3 (Bethesda)">
        <title>A chromosome-length genome assembly and annotation of blackberry (Rubus argutus, cv. 'Hillquist').</title>
        <authorList>
            <person name="Bruna T."/>
            <person name="Aryal R."/>
            <person name="Dudchenko O."/>
            <person name="Sargent D.J."/>
            <person name="Mead D."/>
            <person name="Buti M."/>
            <person name="Cavallini A."/>
            <person name="Hytonen T."/>
            <person name="Andres J."/>
            <person name="Pham M."/>
            <person name="Weisz D."/>
            <person name="Mascagni F."/>
            <person name="Usai G."/>
            <person name="Natali L."/>
            <person name="Bassil N."/>
            <person name="Fernandez G.E."/>
            <person name="Lomsadze A."/>
            <person name="Armour M."/>
            <person name="Olukolu B."/>
            <person name="Poorten T."/>
            <person name="Britton C."/>
            <person name="Davik J."/>
            <person name="Ashrafi H."/>
            <person name="Aiden E.L."/>
            <person name="Borodovsky M."/>
            <person name="Worthington M."/>
        </authorList>
    </citation>
    <scope>NUCLEOTIDE SEQUENCE [LARGE SCALE GENOMIC DNA]</scope>
    <source>
        <strain evidence="18">PI 553951</strain>
    </source>
</reference>
<dbReference type="InterPro" id="IPR001965">
    <property type="entry name" value="Znf_PHD"/>
</dbReference>
<comment type="catalytic activity">
    <reaction evidence="1">
        <text>S-ubiquitinyl-[E2 ubiquitin-conjugating enzyme]-L-cysteine + [acceptor protein]-L-lysine = [E2 ubiquitin-conjugating enzyme]-L-cysteine + N(6)-ubiquitinyl-[acceptor protein]-L-lysine.</text>
        <dbReference type="EC" id="2.3.2.27"/>
    </reaction>
</comment>
<dbReference type="PROSITE" id="PS01359">
    <property type="entry name" value="ZF_PHD_1"/>
    <property type="match status" value="1"/>
</dbReference>
<dbReference type="InterPro" id="IPR027370">
    <property type="entry name" value="Znf-RING_euk"/>
</dbReference>
<dbReference type="InterPro" id="IPR019786">
    <property type="entry name" value="Zinc_finger_PHD-type_CS"/>
</dbReference>
<dbReference type="InterPro" id="IPR047498">
    <property type="entry name" value="RING-HC_ORTHRUS_rpt1"/>
</dbReference>
<keyword evidence="8" id="KW-0862">Zinc</keyword>
<dbReference type="Proteomes" id="UP001457282">
    <property type="component" value="Unassembled WGS sequence"/>
</dbReference>
<dbReference type="Gene3D" id="3.30.40.10">
    <property type="entry name" value="Zinc/RING finger domain, C3HC4 (zinc finger)"/>
    <property type="match status" value="3"/>
</dbReference>
<feature type="domain" description="RING-type" evidence="16">
    <location>
        <begin position="146"/>
        <end position="185"/>
    </location>
</feature>
<keyword evidence="5" id="KW-0479">Metal-binding</keyword>
<feature type="compositionally biased region" description="Basic residues" evidence="14">
    <location>
        <begin position="656"/>
        <end position="666"/>
    </location>
</feature>
<keyword evidence="19" id="KW-1185">Reference proteome</keyword>
<dbReference type="SMART" id="SM00184">
    <property type="entry name" value="RING"/>
    <property type="match status" value="3"/>
</dbReference>
<evidence type="ECO:0000256" key="8">
    <source>
        <dbReference type="ARBA" id="ARBA00022833"/>
    </source>
</evidence>
<dbReference type="GO" id="GO:0061630">
    <property type="term" value="F:ubiquitin protein ligase activity"/>
    <property type="evidence" value="ECO:0007669"/>
    <property type="project" value="UniProtKB-EC"/>
</dbReference>
<dbReference type="SMART" id="SM00249">
    <property type="entry name" value="PHD"/>
    <property type="match status" value="1"/>
</dbReference>
<dbReference type="PROSITE" id="PS51015">
    <property type="entry name" value="YDG"/>
    <property type="match status" value="1"/>
</dbReference>
<dbReference type="PANTHER" id="PTHR14140">
    <property type="entry name" value="E3 UBIQUITIN-PROTEIN LIGASE UHRF-RELATED"/>
    <property type="match status" value="1"/>
</dbReference>
<dbReference type="InterPro" id="IPR001841">
    <property type="entry name" value="Znf_RING"/>
</dbReference>
<evidence type="ECO:0000256" key="14">
    <source>
        <dbReference type="SAM" id="MobiDB-lite"/>
    </source>
</evidence>
<dbReference type="GO" id="GO:0008270">
    <property type="term" value="F:zinc ion binding"/>
    <property type="evidence" value="ECO:0007669"/>
    <property type="project" value="UniProtKB-KW"/>
</dbReference>
<dbReference type="Gene3D" id="2.30.280.10">
    <property type="entry name" value="SRA-YDG"/>
    <property type="match status" value="1"/>
</dbReference>
<evidence type="ECO:0000313" key="19">
    <source>
        <dbReference type="Proteomes" id="UP001457282"/>
    </source>
</evidence>
<feature type="region of interest" description="Disordered" evidence="14">
    <location>
        <begin position="99"/>
        <end position="124"/>
    </location>
</feature>
<sequence>MADDDVLPCNPDGICMICHQTPSPEEILSCTTCTSPWHVTCLSDRPETVADALEWGCPDCAPSADPGQAAGNSIGTGRNRGSGGLVAAIKAVEADESLTEREKAKKRQELMSKTALPPSDSDCANPEKNINGGNDVLDIFDGILSCTICMQLPERPVTTPCGHNFCLKCFEKCAAQGNRNCANCRQRIPGSLRINSALVAAIRLAKISKRSSAAGEHQPRVVHYIQNQNRPDKAFTTERAKKPGNANASSGRIFVTTAHDHFGPITAENDPERNQGVMVGETWRFRMECRQWGIHRSVVAGIFGQSKVGSQSVVLSGGYVDDEDHGEWFIYTGSGGRDLSGNKRTNNKQSKDQEFTNHNEALRLSCRKGYPVRVVRSHKEKRSSYAPSEGVLRYDGVYRIEKCWRKKGTQGFKVCRYLFVRCDNEPAPWTSDDHGDRPRPLPVIKELKIAIDITERKGSPSWDYDEEKDCWMWKKPPPISKQPVEESDDLEDGRKMRIVKKRTQNVKEKVLKEFSCHICQRVLNSPVTTPCAHNFCKACLESAFAGISFIKERTCEGRRTLRSQKNVMKCPLCSNDIAEFLQNLKVNTELMKAIEKLQQKEEDFEEEEEEEEEEEAEEEEEIDYASGETLDETKETRKRKKLNNAENVVDSGTMARKSKKSKVAAV</sequence>
<feature type="compositionally biased region" description="Acidic residues" evidence="14">
    <location>
        <begin position="602"/>
        <end position="623"/>
    </location>
</feature>
<keyword evidence="9" id="KW-0156">Chromatin regulator</keyword>
<feature type="domain" description="YDG" evidence="17">
    <location>
        <begin position="272"/>
        <end position="421"/>
    </location>
</feature>
<evidence type="ECO:0000256" key="9">
    <source>
        <dbReference type="ARBA" id="ARBA00022853"/>
    </source>
</evidence>
<keyword evidence="7" id="KW-0833">Ubl conjugation pathway</keyword>
<evidence type="ECO:0000259" key="16">
    <source>
        <dbReference type="PROSITE" id="PS50089"/>
    </source>
</evidence>
<evidence type="ECO:0000259" key="17">
    <source>
        <dbReference type="PROSITE" id="PS51015"/>
    </source>
</evidence>
<evidence type="ECO:0000256" key="6">
    <source>
        <dbReference type="ARBA" id="ARBA00022771"/>
    </source>
</evidence>
<keyword evidence="10" id="KW-0238">DNA-binding</keyword>
<evidence type="ECO:0000256" key="5">
    <source>
        <dbReference type="ARBA" id="ARBA00022723"/>
    </source>
</evidence>
<keyword evidence="4" id="KW-0808">Transferase</keyword>
<keyword evidence="11 13" id="KW-0539">Nucleus</keyword>
<feature type="domain" description="RING-type" evidence="16">
    <location>
        <begin position="516"/>
        <end position="574"/>
    </location>
</feature>
<dbReference type="InterPro" id="IPR036987">
    <property type="entry name" value="SRA-YDG_sf"/>
</dbReference>
<feature type="domain" description="PHD-type" evidence="15">
    <location>
        <begin position="12"/>
        <end position="63"/>
    </location>
</feature>
<keyword evidence="6 12" id="KW-0863">Zinc-finger</keyword>
<gene>
    <name evidence="18" type="ORF">M0R45_021406</name>
</gene>
<proteinExistence type="predicted"/>
<dbReference type="SUPFAM" id="SSF57903">
    <property type="entry name" value="FYVE/PHD zinc finger"/>
    <property type="match status" value="1"/>
</dbReference>
<evidence type="ECO:0000256" key="12">
    <source>
        <dbReference type="PROSITE-ProRule" id="PRU00175"/>
    </source>
</evidence>
<organism evidence="18 19">
    <name type="scientific">Rubus argutus</name>
    <name type="common">Southern blackberry</name>
    <dbReference type="NCBI Taxonomy" id="59490"/>
    <lineage>
        <taxon>Eukaryota</taxon>
        <taxon>Viridiplantae</taxon>
        <taxon>Streptophyta</taxon>
        <taxon>Embryophyta</taxon>
        <taxon>Tracheophyta</taxon>
        <taxon>Spermatophyta</taxon>
        <taxon>Magnoliopsida</taxon>
        <taxon>eudicotyledons</taxon>
        <taxon>Gunneridae</taxon>
        <taxon>Pentapetalae</taxon>
        <taxon>rosids</taxon>
        <taxon>fabids</taxon>
        <taxon>Rosales</taxon>
        <taxon>Rosaceae</taxon>
        <taxon>Rosoideae</taxon>
        <taxon>Rosoideae incertae sedis</taxon>
        <taxon>Rubus</taxon>
    </lineage>
</organism>
<dbReference type="InterPro" id="IPR045134">
    <property type="entry name" value="UHRF1/2-like"/>
</dbReference>
<dbReference type="SUPFAM" id="SSF57850">
    <property type="entry name" value="RING/U-box"/>
    <property type="match status" value="2"/>
</dbReference>
<dbReference type="InterPro" id="IPR011011">
    <property type="entry name" value="Znf_FYVE_PHD"/>
</dbReference>
<dbReference type="PROSITE" id="PS50089">
    <property type="entry name" value="ZF_RING_2"/>
    <property type="match status" value="2"/>
</dbReference>
<comment type="subcellular location">
    <subcellularLocation>
        <location evidence="13">Nucleus</location>
    </subcellularLocation>
</comment>